<evidence type="ECO:0000256" key="3">
    <source>
        <dbReference type="ARBA" id="ARBA00023027"/>
    </source>
</evidence>
<proteinExistence type="inferred from homology"/>
<dbReference type="InterPro" id="IPR006139">
    <property type="entry name" value="D-isomer_2_OHA_DH_cat_dom"/>
</dbReference>
<dbReference type="InterPro" id="IPR036291">
    <property type="entry name" value="NAD(P)-bd_dom_sf"/>
</dbReference>
<dbReference type="InterPro" id="IPR029752">
    <property type="entry name" value="D-isomer_DH_CS1"/>
</dbReference>
<dbReference type="SUPFAM" id="SSF51735">
    <property type="entry name" value="NAD(P)-binding Rossmann-fold domains"/>
    <property type="match status" value="1"/>
</dbReference>
<organism evidence="7 8">
    <name type="scientific">Floridaenema aerugineum BLCC-F46</name>
    <dbReference type="NCBI Taxonomy" id="3153654"/>
    <lineage>
        <taxon>Bacteria</taxon>
        <taxon>Bacillati</taxon>
        <taxon>Cyanobacteriota</taxon>
        <taxon>Cyanophyceae</taxon>
        <taxon>Oscillatoriophycideae</taxon>
        <taxon>Aerosakkonematales</taxon>
        <taxon>Aerosakkonemataceae</taxon>
        <taxon>Floridanema</taxon>
        <taxon>Floridanema aerugineum</taxon>
    </lineage>
</organism>
<evidence type="ECO:0000259" key="5">
    <source>
        <dbReference type="Pfam" id="PF00389"/>
    </source>
</evidence>
<protein>
    <submittedName>
        <fullName evidence="7">2-hydroxyacid dehydrogenase</fullName>
    </submittedName>
</protein>
<name>A0ABV4X0G0_9CYAN</name>
<dbReference type="RefSeq" id="WP_413269396.1">
    <property type="nucleotide sequence ID" value="NZ_JBHFNQ010000045.1"/>
</dbReference>
<keyword evidence="8" id="KW-1185">Reference proteome</keyword>
<dbReference type="PANTHER" id="PTHR43761:SF1">
    <property type="entry name" value="D-ISOMER SPECIFIC 2-HYDROXYACID DEHYDROGENASE CATALYTIC DOMAIN-CONTAINING PROTEIN-RELATED"/>
    <property type="match status" value="1"/>
</dbReference>
<keyword evidence="2 4" id="KW-0560">Oxidoreductase</keyword>
<reference evidence="7 8" key="1">
    <citation type="submission" date="2024-09" db="EMBL/GenBank/DDBJ databases">
        <title>Floridaenema gen nov. (Aerosakkonemataceae, Aerosakkonematales ord. nov., Cyanobacteria) from benthic tropical and subtropical fresh waters, with the description of four new species.</title>
        <authorList>
            <person name="Moretto J.A."/>
            <person name="Berthold D.E."/>
            <person name="Lefler F.W."/>
            <person name="Huang I.-S."/>
            <person name="Laughinghouse H. IV."/>
        </authorList>
    </citation>
    <scope>NUCLEOTIDE SEQUENCE [LARGE SCALE GENOMIC DNA]</scope>
    <source>
        <strain evidence="7 8">BLCC-F46</strain>
    </source>
</reference>
<gene>
    <name evidence="7" type="ORF">ACE1CC_05140</name>
</gene>
<dbReference type="Pfam" id="PF00389">
    <property type="entry name" value="2-Hacid_dh"/>
    <property type="match status" value="1"/>
</dbReference>
<dbReference type="SUPFAM" id="SSF52283">
    <property type="entry name" value="Formate/glycerate dehydrogenase catalytic domain-like"/>
    <property type="match status" value="1"/>
</dbReference>
<feature type="domain" description="D-isomer specific 2-hydroxyacid dehydrogenase catalytic" evidence="5">
    <location>
        <begin position="17"/>
        <end position="311"/>
    </location>
</feature>
<dbReference type="EMBL" id="JBHFNQ010000045">
    <property type="protein sequence ID" value="MFB2876257.1"/>
    <property type="molecule type" value="Genomic_DNA"/>
</dbReference>
<comment type="similarity">
    <text evidence="1 4">Belongs to the D-isomer specific 2-hydroxyacid dehydrogenase family.</text>
</comment>
<comment type="caution">
    <text evidence="7">The sequence shown here is derived from an EMBL/GenBank/DDBJ whole genome shotgun (WGS) entry which is preliminary data.</text>
</comment>
<evidence type="ECO:0000256" key="2">
    <source>
        <dbReference type="ARBA" id="ARBA00023002"/>
    </source>
</evidence>
<dbReference type="CDD" id="cd05198">
    <property type="entry name" value="formate_dh_like"/>
    <property type="match status" value="1"/>
</dbReference>
<dbReference type="InterPro" id="IPR006140">
    <property type="entry name" value="D-isomer_DH_NAD-bd"/>
</dbReference>
<evidence type="ECO:0000313" key="7">
    <source>
        <dbReference type="EMBL" id="MFB2876257.1"/>
    </source>
</evidence>
<evidence type="ECO:0000256" key="1">
    <source>
        <dbReference type="ARBA" id="ARBA00005854"/>
    </source>
</evidence>
<dbReference type="PROSITE" id="PS00065">
    <property type="entry name" value="D_2_HYDROXYACID_DH_1"/>
    <property type="match status" value="1"/>
</dbReference>
<keyword evidence="3" id="KW-0520">NAD</keyword>
<sequence>MKIANLTADFLDFSASEKKQIEALGEYIEFPSPKNESELIANISNANYAIISPLENYIISHHFFDASPHLKGISITTTWYHWIDTKLAQKRGIIVSNLGRYSKVPVGELAISLIFALARKIPAADRATKEGYGRSSGLKGFELKGKVLGIIGLGSIGSYIAQLGQSLGMQVIAYNRTTKETELSLVSLEELLQTADVIVICLALNAETENILNLEKLSFVKPNSIIVNIGREGLIDQEAIYQLALQNKIGGYAFEIDEPRKMPIKQELIKLDSVIATPYIGWYTPETMQRIKQVTIANIRAMIEGTPINIVV</sequence>
<dbReference type="Pfam" id="PF02826">
    <property type="entry name" value="2-Hacid_dh_C"/>
    <property type="match status" value="1"/>
</dbReference>
<evidence type="ECO:0000256" key="4">
    <source>
        <dbReference type="RuleBase" id="RU003719"/>
    </source>
</evidence>
<dbReference type="PANTHER" id="PTHR43761">
    <property type="entry name" value="D-ISOMER SPECIFIC 2-HYDROXYACID DEHYDROGENASE FAMILY PROTEIN (AFU_ORTHOLOGUE AFUA_1G13630)"/>
    <property type="match status" value="1"/>
</dbReference>
<feature type="domain" description="D-isomer specific 2-hydroxyacid dehydrogenase NAD-binding" evidence="6">
    <location>
        <begin position="111"/>
        <end position="281"/>
    </location>
</feature>
<evidence type="ECO:0000313" key="8">
    <source>
        <dbReference type="Proteomes" id="UP001576774"/>
    </source>
</evidence>
<dbReference type="InterPro" id="IPR050418">
    <property type="entry name" value="D-iso_2-hydroxyacid_DH_PdxB"/>
</dbReference>
<dbReference type="Proteomes" id="UP001576774">
    <property type="component" value="Unassembled WGS sequence"/>
</dbReference>
<dbReference type="Gene3D" id="3.40.50.720">
    <property type="entry name" value="NAD(P)-binding Rossmann-like Domain"/>
    <property type="match status" value="2"/>
</dbReference>
<accession>A0ABV4X0G0</accession>
<evidence type="ECO:0000259" key="6">
    <source>
        <dbReference type="Pfam" id="PF02826"/>
    </source>
</evidence>